<evidence type="ECO:0000256" key="7">
    <source>
        <dbReference type="RuleBase" id="RU363032"/>
    </source>
</evidence>
<feature type="transmembrane region" description="Helical" evidence="7">
    <location>
        <begin position="221"/>
        <end position="241"/>
    </location>
</feature>
<dbReference type="Gene3D" id="1.10.3720.10">
    <property type="entry name" value="MetI-like"/>
    <property type="match status" value="1"/>
</dbReference>
<comment type="similarity">
    <text evidence="7">Belongs to the binding-protein-dependent transport system permease family.</text>
</comment>
<comment type="caution">
    <text evidence="9">The sequence shown here is derived from an EMBL/GenBank/DDBJ whole genome shotgun (WGS) entry which is preliminary data.</text>
</comment>
<dbReference type="SUPFAM" id="SSF161098">
    <property type="entry name" value="MetI-like"/>
    <property type="match status" value="1"/>
</dbReference>
<evidence type="ECO:0000256" key="6">
    <source>
        <dbReference type="ARBA" id="ARBA00023136"/>
    </source>
</evidence>
<feature type="transmembrane region" description="Helical" evidence="7">
    <location>
        <begin position="192"/>
        <end position="214"/>
    </location>
</feature>
<keyword evidence="4 7" id="KW-0812">Transmembrane</keyword>
<evidence type="ECO:0000313" key="10">
    <source>
        <dbReference type="Proteomes" id="UP001527882"/>
    </source>
</evidence>
<feature type="transmembrane region" description="Helical" evidence="7">
    <location>
        <begin position="60"/>
        <end position="85"/>
    </location>
</feature>
<evidence type="ECO:0000259" key="8">
    <source>
        <dbReference type="PROSITE" id="PS50928"/>
    </source>
</evidence>
<reference evidence="9 10" key="1">
    <citation type="submission" date="2022-12" db="EMBL/GenBank/DDBJ databases">
        <title>Draft genome sequence of Paenibacillus sp. dW9.</title>
        <authorList>
            <person name="Choi E.-W."/>
            <person name="Kim D.-U."/>
        </authorList>
    </citation>
    <scope>NUCLEOTIDE SEQUENCE [LARGE SCALE GENOMIC DNA]</scope>
    <source>
        <strain evidence="10">dW9</strain>
    </source>
</reference>
<feature type="transmembrane region" description="Helical" evidence="7">
    <location>
        <begin position="253"/>
        <end position="276"/>
    </location>
</feature>
<evidence type="ECO:0000256" key="5">
    <source>
        <dbReference type="ARBA" id="ARBA00022989"/>
    </source>
</evidence>
<evidence type="ECO:0000256" key="3">
    <source>
        <dbReference type="ARBA" id="ARBA00022475"/>
    </source>
</evidence>
<dbReference type="PROSITE" id="PS50928">
    <property type="entry name" value="ABC_TM1"/>
    <property type="match status" value="1"/>
</dbReference>
<dbReference type="PANTHER" id="PTHR43005:SF1">
    <property type="entry name" value="SPERMIDINE_PUTRESCINE TRANSPORT SYSTEM PERMEASE PROTEIN"/>
    <property type="match status" value="1"/>
</dbReference>
<evidence type="ECO:0000256" key="1">
    <source>
        <dbReference type="ARBA" id="ARBA00004651"/>
    </source>
</evidence>
<evidence type="ECO:0000256" key="2">
    <source>
        <dbReference type="ARBA" id="ARBA00022448"/>
    </source>
</evidence>
<dbReference type="EMBL" id="JAQAGZ010000002">
    <property type="protein sequence ID" value="MCZ8511726.1"/>
    <property type="molecule type" value="Genomic_DNA"/>
</dbReference>
<feature type="domain" description="ABC transmembrane type-1" evidence="8">
    <location>
        <begin position="60"/>
        <end position="272"/>
    </location>
</feature>
<comment type="subcellular location">
    <subcellularLocation>
        <location evidence="1 7">Cell membrane</location>
        <topology evidence="1 7">Multi-pass membrane protein</topology>
    </subcellularLocation>
</comment>
<keyword evidence="5 7" id="KW-1133">Transmembrane helix</keyword>
<protein>
    <submittedName>
        <fullName evidence="9">Sugar ABC transporter permease</fullName>
    </submittedName>
</protein>
<evidence type="ECO:0000313" key="9">
    <source>
        <dbReference type="EMBL" id="MCZ8511726.1"/>
    </source>
</evidence>
<sequence>MAWILVAPVLIIRLLTSLYPMIMTVVYSLLDYNLIHQTKEFVGLNNFKQMLSDFSLHTTLSFTFIFTLISIILHIVIGVALGLLLNVQFRGKKFLRSIVLIPWALPVIVAGIASTWMFNKDYGMVNDLLFRLVGIKLDWLVAPFSARIAVILTDVWKSAPFFSILILSGLQSIEHEVYESARIDGASKWKTFWYITIPHILRLIVVLTIFFSLWRLTTFELIYAMTQGGPGNATSLLSYIIYTETFKNLNLGYASSISVVLCLFMVIIALLGYTVIKRLRY</sequence>
<dbReference type="InterPro" id="IPR035906">
    <property type="entry name" value="MetI-like_sf"/>
</dbReference>
<keyword evidence="6 7" id="KW-0472">Membrane</keyword>
<keyword evidence="3" id="KW-1003">Cell membrane</keyword>
<organism evidence="9 10">
    <name type="scientific">Paenibacillus gyeongsangnamensis</name>
    <dbReference type="NCBI Taxonomy" id="3388067"/>
    <lineage>
        <taxon>Bacteria</taxon>
        <taxon>Bacillati</taxon>
        <taxon>Bacillota</taxon>
        <taxon>Bacilli</taxon>
        <taxon>Bacillales</taxon>
        <taxon>Paenibacillaceae</taxon>
        <taxon>Paenibacillus</taxon>
    </lineage>
</organism>
<dbReference type="RefSeq" id="WP_269880119.1">
    <property type="nucleotide sequence ID" value="NZ_JAQAGZ010000002.1"/>
</dbReference>
<accession>A0ABT4Q4F7</accession>
<proteinExistence type="inferred from homology"/>
<keyword evidence="10" id="KW-1185">Reference proteome</keyword>
<evidence type="ECO:0000256" key="4">
    <source>
        <dbReference type="ARBA" id="ARBA00022692"/>
    </source>
</evidence>
<dbReference type="InterPro" id="IPR000515">
    <property type="entry name" value="MetI-like"/>
</dbReference>
<name>A0ABT4Q4F7_9BACL</name>
<dbReference type="CDD" id="cd06261">
    <property type="entry name" value="TM_PBP2"/>
    <property type="match status" value="1"/>
</dbReference>
<feature type="transmembrane region" description="Helical" evidence="7">
    <location>
        <begin position="97"/>
        <end position="118"/>
    </location>
</feature>
<dbReference type="Proteomes" id="UP001527882">
    <property type="component" value="Unassembled WGS sequence"/>
</dbReference>
<dbReference type="Pfam" id="PF00528">
    <property type="entry name" value="BPD_transp_1"/>
    <property type="match status" value="1"/>
</dbReference>
<gene>
    <name evidence="9" type="ORF">O9H85_04670</name>
</gene>
<keyword evidence="2 7" id="KW-0813">Transport</keyword>
<dbReference type="PANTHER" id="PTHR43005">
    <property type="entry name" value="BLR7065 PROTEIN"/>
    <property type="match status" value="1"/>
</dbReference>